<accession>A0A8T2L774</accession>
<feature type="compositionally biased region" description="Basic and acidic residues" evidence="4">
    <location>
        <begin position="846"/>
        <end position="857"/>
    </location>
</feature>
<feature type="compositionally biased region" description="Low complexity" evidence="4">
    <location>
        <begin position="720"/>
        <end position="736"/>
    </location>
</feature>
<feature type="compositionally biased region" description="Basic and acidic residues" evidence="4">
    <location>
        <begin position="817"/>
        <end position="830"/>
    </location>
</feature>
<feature type="compositionally biased region" description="Basic and acidic residues" evidence="4">
    <location>
        <begin position="525"/>
        <end position="534"/>
    </location>
</feature>
<feature type="compositionally biased region" description="Low complexity" evidence="4">
    <location>
        <begin position="834"/>
        <end position="844"/>
    </location>
</feature>
<feature type="compositionally biased region" description="Polar residues" evidence="4">
    <location>
        <begin position="231"/>
        <end position="265"/>
    </location>
</feature>
<gene>
    <name evidence="6" type="ORF">AMEX_G18303</name>
</gene>
<dbReference type="AlphaFoldDB" id="A0A8T2L774"/>
<feature type="compositionally biased region" description="Polar residues" evidence="4">
    <location>
        <begin position="535"/>
        <end position="545"/>
    </location>
</feature>
<feature type="compositionally biased region" description="Low complexity" evidence="4">
    <location>
        <begin position="283"/>
        <end position="297"/>
    </location>
</feature>
<feature type="compositionally biased region" description="Polar residues" evidence="4">
    <location>
        <begin position="598"/>
        <end position="614"/>
    </location>
</feature>
<feature type="compositionally biased region" description="Basic and acidic residues" evidence="4">
    <location>
        <begin position="626"/>
        <end position="643"/>
    </location>
</feature>
<proteinExistence type="predicted"/>
<evidence type="ECO:0000313" key="6">
    <source>
        <dbReference type="EMBL" id="KAG9267463.1"/>
    </source>
</evidence>
<dbReference type="Proteomes" id="UP000752171">
    <property type="component" value="Unassembled WGS sequence"/>
</dbReference>
<dbReference type="InterPro" id="IPR029299">
    <property type="entry name" value="ALMS_motif"/>
</dbReference>
<dbReference type="GO" id="GO:0008017">
    <property type="term" value="F:microtubule binding"/>
    <property type="evidence" value="ECO:0007669"/>
    <property type="project" value="TreeGrafter"/>
</dbReference>
<feature type="compositionally biased region" description="Basic residues" evidence="4">
    <location>
        <begin position="549"/>
        <end position="564"/>
    </location>
</feature>
<feature type="region of interest" description="Disordered" evidence="4">
    <location>
        <begin position="687"/>
        <end position="740"/>
    </location>
</feature>
<feature type="region of interest" description="Disordered" evidence="4">
    <location>
        <begin position="170"/>
        <end position="265"/>
    </location>
</feature>
<organism evidence="6 7">
    <name type="scientific">Astyanax mexicanus</name>
    <name type="common">Blind cave fish</name>
    <name type="synonym">Astyanax fasciatus mexicanus</name>
    <dbReference type="NCBI Taxonomy" id="7994"/>
    <lineage>
        <taxon>Eukaryota</taxon>
        <taxon>Metazoa</taxon>
        <taxon>Chordata</taxon>
        <taxon>Craniata</taxon>
        <taxon>Vertebrata</taxon>
        <taxon>Euteleostomi</taxon>
        <taxon>Actinopterygii</taxon>
        <taxon>Neopterygii</taxon>
        <taxon>Teleostei</taxon>
        <taxon>Ostariophysi</taxon>
        <taxon>Characiformes</taxon>
        <taxon>Characoidei</taxon>
        <taxon>Acestrorhamphidae</taxon>
        <taxon>Acestrorhamphinae</taxon>
        <taxon>Astyanax</taxon>
    </lineage>
</organism>
<dbReference type="PANTHER" id="PTHR21553:SF36">
    <property type="entry name" value="ALMS1 CENTROSOME AND BASAL BODY-ASSOCIATED PROTEIN-RELATED"/>
    <property type="match status" value="1"/>
</dbReference>
<feature type="region of interest" description="Disordered" evidence="4">
    <location>
        <begin position="799"/>
        <end position="860"/>
    </location>
</feature>
<evidence type="ECO:0000256" key="3">
    <source>
        <dbReference type="ARBA" id="ARBA00023212"/>
    </source>
</evidence>
<feature type="compositionally biased region" description="Low complexity" evidence="4">
    <location>
        <begin position="799"/>
        <end position="812"/>
    </location>
</feature>
<dbReference type="GO" id="GO:0005829">
    <property type="term" value="C:cytosol"/>
    <property type="evidence" value="ECO:0007669"/>
    <property type="project" value="TreeGrafter"/>
</dbReference>
<feature type="compositionally biased region" description="Polar residues" evidence="4">
    <location>
        <begin position="366"/>
        <end position="382"/>
    </location>
</feature>
<keyword evidence="2" id="KW-0963">Cytoplasm</keyword>
<feature type="region of interest" description="Disordered" evidence="4">
    <location>
        <begin position="486"/>
        <end position="565"/>
    </location>
</feature>
<feature type="region of interest" description="Disordered" evidence="4">
    <location>
        <begin position="406"/>
        <end position="447"/>
    </location>
</feature>
<evidence type="ECO:0000256" key="2">
    <source>
        <dbReference type="ARBA" id="ARBA00022490"/>
    </source>
</evidence>
<keyword evidence="3" id="KW-0206">Cytoskeleton</keyword>
<name>A0A8T2L774_ASTMX</name>
<feature type="compositionally biased region" description="Polar residues" evidence="4">
    <location>
        <begin position="486"/>
        <end position="513"/>
    </location>
</feature>
<comment type="caution">
    <text evidence="6">The sequence shown here is derived from an EMBL/GenBank/DDBJ whole genome shotgun (WGS) entry which is preliminary data.</text>
</comment>
<feature type="region of interest" description="Disordered" evidence="4">
    <location>
        <begin position="277"/>
        <end position="382"/>
    </location>
</feature>
<comment type="subcellular location">
    <subcellularLocation>
        <location evidence="1">Cytoplasm</location>
        <location evidence="1">Cytoskeleton</location>
        <location evidence="1">Microtubule organizing center</location>
        <location evidence="1">Centrosome</location>
    </subcellularLocation>
</comment>
<feature type="compositionally biased region" description="Polar residues" evidence="4">
    <location>
        <begin position="302"/>
        <end position="338"/>
    </location>
</feature>
<feature type="domain" description="ALMS motif" evidence="5">
    <location>
        <begin position="757"/>
        <end position="881"/>
    </location>
</feature>
<sequence length="884" mass="97615">MDVRQVSGLRQGVSGCRRSEWRRSGDVRFWEGLVAQVDGPPRAARPQSCLEGNLMEDWLQTLEKLQARPAEPQCRAFTDRTASLPALPNTTSPGPTLSPGYYCLQNRDWTPSVSSLDSLDSLDSHPGLEVREKARIKVAPSAQKAKLCRLSPVRIGWLPLQRHVVISNNPKPVQHLSGTNSQVKLKPPITPVFSSSSEKTCGSEGRTVEWSGTGASPGAQRPWRIPGHGSAQVSGSGNQSMAQDRTSSEQMLHSQSDELQPNSLKWITPVQRRGSIDRNAAQTSKHSSSISSITITSRKVVRSSSLPGRRTSSPLTINSADQQQTADSAKNINPQQSRPVPPQRKAVVVKVTEHREETRSVLQPGDKNSLTTEGSCSTPFSNVTSKRNQVYATSDLTSLDLESYTTSAPTFRDTPDPSNPRLTPRASTSRSPGSSTPTSQDTLQPAVVLRRKATIVKVEQRESCRREAKGGLEHRHSYIEGFRATSPVTYTSNPSHSNTQPLLPNEPSASASHSRALDSVQPSKSNEKEKELHRSTLSFQLSSPSNRPPLHHRHSREGPRRRRPASCYASVYSLSEPSAGAAKDPGFQSMTSALPQKTNIDPVSFTGSSSNRRWSTGGAGSCDEIYPERDSSAGDGGQRHKDPALLRSQQPFTLIKVPESSAHATHDAVLALNAAAVIANIKRQSLQRKSSQTHSGAKGEIPPALQSQTAVSGDKVCDGEPTAETPPNTPNTIRTPAHGEKNHYTEFIPLTTPDQPHTHSLRVTLEQRRPDFIRRSQTRVQAVEQRRRERLQLHTTTHTPIHTPTHTTTHTPTPAPRHRDNTFTSRDRSISVKQQQLRRNQNNLPEVKRRREEERRKITSQTNRLRVQRFKQKILDQVLHRGKD</sequence>
<dbReference type="GO" id="GO:0005813">
    <property type="term" value="C:centrosome"/>
    <property type="evidence" value="ECO:0007669"/>
    <property type="project" value="UniProtKB-SubCell"/>
</dbReference>
<evidence type="ECO:0000256" key="1">
    <source>
        <dbReference type="ARBA" id="ARBA00004300"/>
    </source>
</evidence>
<evidence type="ECO:0000256" key="4">
    <source>
        <dbReference type="SAM" id="MobiDB-lite"/>
    </source>
</evidence>
<feature type="compositionally biased region" description="Polar residues" evidence="4">
    <location>
        <begin position="170"/>
        <end position="183"/>
    </location>
</feature>
<protein>
    <recommendedName>
        <fullName evidence="5">ALMS motif domain-containing protein</fullName>
    </recommendedName>
</protein>
<feature type="compositionally biased region" description="Low complexity" evidence="4">
    <location>
        <begin position="423"/>
        <end position="439"/>
    </location>
</feature>
<feature type="region of interest" description="Disordered" evidence="4">
    <location>
        <begin position="598"/>
        <end position="643"/>
    </location>
</feature>
<dbReference type="Pfam" id="PF15309">
    <property type="entry name" value="ALMS_motif"/>
    <property type="match status" value="1"/>
</dbReference>
<reference evidence="6 7" key="1">
    <citation type="submission" date="2021-07" db="EMBL/GenBank/DDBJ databases">
        <authorList>
            <person name="Imarazene B."/>
            <person name="Zahm M."/>
            <person name="Klopp C."/>
            <person name="Cabau C."/>
            <person name="Beille S."/>
            <person name="Jouanno E."/>
            <person name="Castinel A."/>
            <person name="Lluch J."/>
            <person name="Gil L."/>
            <person name="Kuchtly C."/>
            <person name="Lopez Roques C."/>
            <person name="Donnadieu C."/>
            <person name="Parrinello H."/>
            <person name="Journot L."/>
            <person name="Du K."/>
            <person name="Schartl M."/>
            <person name="Retaux S."/>
            <person name="Guiguen Y."/>
        </authorList>
    </citation>
    <scope>NUCLEOTIDE SEQUENCE [LARGE SCALE GENOMIC DNA]</scope>
    <source>
        <strain evidence="6">Pach_M1</strain>
        <tissue evidence="6">Testis</tissue>
    </source>
</reference>
<dbReference type="EMBL" id="JAICCE010000015">
    <property type="protein sequence ID" value="KAG9267463.1"/>
    <property type="molecule type" value="Genomic_DNA"/>
</dbReference>
<dbReference type="GO" id="GO:0005814">
    <property type="term" value="C:centriole"/>
    <property type="evidence" value="ECO:0007669"/>
    <property type="project" value="TreeGrafter"/>
</dbReference>
<dbReference type="PANTHER" id="PTHR21553">
    <property type="entry name" value="ALMS1-RELATED"/>
    <property type="match status" value="1"/>
</dbReference>
<dbReference type="GO" id="GO:0046599">
    <property type="term" value="P:regulation of centriole replication"/>
    <property type="evidence" value="ECO:0007669"/>
    <property type="project" value="TreeGrafter"/>
</dbReference>
<evidence type="ECO:0000259" key="5">
    <source>
        <dbReference type="Pfam" id="PF15309"/>
    </source>
</evidence>
<evidence type="ECO:0000313" key="7">
    <source>
        <dbReference type="Proteomes" id="UP000752171"/>
    </source>
</evidence>